<feature type="compositionally biased region" description="Acidic residues" evidence="1">
    <location>
        <begin position="504"/>
        <end position="525"/>
    </location>
</feature>
<dbReference type="AlphaFoldDB" id="H8ZFC9"/>
<proteinExistence type="predicted"/>
<dbReference type="Proteomes" id="UP000005622">
    <property type="component" value="Unassembled WGS sequence"/>
</dbReference>
<feature type="compositionally biased region" description="Acidic residues" evidence="1">
    <location>
        <begin position="415"/>
        <end position="434"/>
    </location>
</feature>
<feature type="compositionally biased region" description="Acidic residues" evidence="1">
    <location>
        <begin position="466"/>
        <end position="494"/>
    </location>
</feature>
<gene>
    <name evidence="2" type="ORF">NERG_02300</name>
</gene>
<feature type="compositionally biased region" description="Low complexity" evidence="1">
    <location>
        <begin position="565"/>
        <end position="577"/>
    </location>
</feature>
<name>H8ZFC9_NEMA1</name>
<evidence type="ECO:0000256" key="1">
    <source>
        <dbReference type="SAM" id="MobiDB-lite"/>
    </source>
</evidence>
<dbReference type="EMBL" id="JH604639">
    <property type="protein sequence ID" value="EHY64681.1"/>
    <property type="molecule type" value="Genomic_DNA"/>
</dbReference>
<evidence type="ECO:0000313" key="2">
    <source>
        <dbReference type="EMBL" id="EHY64681.1"/>
    </source>
</evidence>
<feature type="compositionally biased region" description="Acidic residues" evidence="1">
    <location>
        <begin position="379"/>
        <end position="393"/>
    </location>
</feature>
<feature type="region of interest" description="Disordered" evidence="1">
    <location>
        <begin position="364"/>
        <end position="577"/>
    </location>
</feature>
<sequence>MELYIRSNYKKFLSILSLAKGLDYGQNKLSKLIMKSNRGVALTALFQAQEFNELYRDTMAIRKTGSGLYRCALGAIAASIYNKELRQAHRLAEHFISADAPTTCQILLLVIEGHIYLTNKQNLNLPKCKAWSKRVLEELKDQFSYGLFILAYKVHMEVLLDTEDETLFKLFSVVKCADPEYFSVLEDIKDIRKLENFLRLKNLPHENMKKIYILKNPLTNKTDLLDYFQENPTDKETLQYVMERRVCPELVKLATDLGIMEGDVKDKQIPRPWIYPFHRLPGDTDETASGNKSNNYLKKLVKNKRKLIVEGVHPGSVRSVKVPRSFNVSHDNSEDGMDEYFGDIEVHAPRDTPPRKVHMPQEEYLDQADEEVKDKPEMSEDESGEEEGGEGEDANMQITPEDAKRLLKEFINTDSDIDTDEEEIEGEGIESEDGEKEKEKTIQERGIDEETEEGGESEEGEIKNEEAEEGEDDENEEAEEGEDDENEEAEEESTEDIKEKEIELDAAQEEQTDLDAVETEMEDLQESVSNNEKTEETEEESVNEDLQQAEPEVDEETNNLADFDSSLNHLSSDSLSL</sequence>
<dbReference type="HOGENOM" id="CLU_490973_0_0_1"/>
<organism evidence="2">
    <name type="scientific">Nematocida ausubeli (strain ATCC PRA-371 / ERTm2)</name>
    <name type="common">Nematode killer fungus</name>
    <dbReference type="NCBI Taxonomy" id="1913371"/>
    <lineage>
        <taxon>Eukaryota</taxon>
        <taxon>Fungi</taxon>
        <taxon>Fungi incertae sedis</taxon>
        <taxon>Microsporidia</taxon>
        <taxon>Nematocida</taxon>
    </lineage>
</organism>
<protein>
    <submittedName>
        <fullName evidence="2">Uncharacterized protein</fullName>
    </submittedName>
</protein>
<reference evidence="2" key="1">
    <citation type="submission" date="2011-03" db="EMBL/GenBank/DDBJ databases">
        <title>The Genome Sequence of Nematocida sp1 strain ERTm2.</title>
        <authorList>
            <consortium name="The Broad Institute Genome Sequencing Platform"/>
            <consortium name="The Broad Institute Genome Sequencing Center for Infectious Disease"/>
            <person name="Cuomo C."/>
            <person name="Troemel E."/>
            <person name="Young S.K."/>
            <person name="Zeng Q."/>
            <person name="Gargeya S."/>
            <person name="Fitzgerald M."/>
            <person name="Haas B."/>
            <person name="Abouelleil A."/>
            <person name="Alvarado L."/>
            <person name="Arachchi H.M."/>
            <person name="Berlin A."/>
            <person name="Brown A."/>
            <person name="Chapman S.B."/>
            <person name="Chen Z."/>
            <person name="Dunbar C."/>
            <person name="Freedman E."/>
            <person name="Gearin G."/>
            <person name="Gellesch M."/>
            <person name="Goldberg J."/>
            <person name="Griggs A."/>
            <person name="Gujja S."/>
            <person name="Heilman E.R."/>
            <person name="Heiman D."/>
            <person name="Howarth C."/>
            <person name="Larson L."/>
            <person name="Lui A."/>
            <person name="MacDonald P.J.P."/>
            <person name="Mehta T."/>
            <person name="Montmayeur A."/>
            <person name="Murphy C."/>
            <person name="Neiman D."/>
            <person name="Pearson M."/>
            <person name="Priest M."/>
            <person name="Roberts A."/>
            <person name="Saif S."/>
            <person name="Shea T."/>
            <person name="Shenoy N."/>
            <person name="Sisk P."/>
            <person name="Stolte C."/>
            <person name="Sykes S."/>
            <person name="White J."/>
            <person name="Yandava C."/>
            <person name="Wortman J."/>
            <person name="Nusbaum C."/>
            <person name="Birren B."/>
        </authorList>
    </citation>
    <scope>NUCLEOTIDE SEQUENCE</scope>
    <source>
        <strain evidence="2">ERTm2</strain>
    </source>
</reference>
<accession>H8ZFC9</accession>
<feature type="compositionally biased region" description="Acidic residues" evidence="1">
    <location>
        <begin position="449"/>
        <end position="459"/>
    </location>
</feature>
<feature type="compositionally biased region" description="Basic and acidic residues" evidence="1">
    <location>
        <begin position="435"/>
        <end position="448"/>
    </location>
</feature>